<dbReference type="GO" id="GO:0006605">
    <property type="term" value="P:protein targeting"/>
    <property type="evidence" value="ECO:0007669"/>
    <property type="project" value="UniProtKB-UniRule"/>
</dbReference>
<comment type="caution">
    <text evidence="10">The sequence shown here is derived from an EMBL/GenBank/DDBJ whole genome shotgun (WGS) entry which is preliminary data.</text>
</comment>
<dbReference type="NCBIfam" id="TIGR00964">
    <property type="entry name" value="secE_bact"/>
    <property type="match status" value="1"/>
</dbReference>
<reference evidence="10" key="2">
    <citation type="submission" date="2009-12" db="EMBL/GenBank/DDBJ databases">
        <authorList>
            <person name="Madupu R."/>
            <person name="Durkin A.S."/>
            <person name="Torralba M."/>
            <person name="Methe B."/>
            <person name="Sutton G.G."/>
            <person name="Strausberg R.L."/>
            <person name="Nelson K.E."/>
        </authorList>
    </citation>
    <scope>NUCLEOTIDE SEQUENCE</scope>
    <source>
        <strain evidence="10">28L</strain>
    </source>
</reference>
<comment type="function">
    <text evidence="9">Essential subunit of the Sec protein translocation channel SecYEG. Clamps together the 2 halves of SecY. May contact the channel plug during translocation.</text>
</comment>
<dbReference type="InterPro" id="IPR005807">
    <property type="entry name" value="SecE_bac"/>
</dbReference>
<comment type="subcellular location">
    <subcellularLocation>
        <location evidence="9">Cell membrane</location>
        <topology evidence="9">Single-pass membrane protein</topology>
    </subcellularLocation>
    <subcellularLocation>
        <location evidence="1">Membrane</location>
    </subcellularLocation>
</comment>
<proteinExistence type="inferred from homology"/>
<keyword evidence="8 9" id="KW-0472">Membrane</keyword>
<dbReference type="GO" id="GO:0008320">
    <property type="term" value="F:protein transmembrane transporter activity"/>
    <property type="evidence" value="ECO:0007669"/>
    <property type="project" value="UniProtKB-UniRule"/>
</dbReference>
<evidence type="ECO:0000256" key="1">
    <source>
        <dbReference type="ARBA" id="ARBA00004370"/>
    </source>
</evidence>
<dbReference type="PANTHER" id="PTHR33910:SF1">
    <property type="entry name" value="PROTEIN TRANSLOCASE SUBUNIT SECE"/>
    <property type="match status" value="1"/>
</dbReference>
<organism evidence="10 12">
    <name type="scientific">Megasphaera lornae</name>
    <dbReference type="NCBI Taxonomy" id="1000568"/>
    <lineage>
        <taxon>Bacteria</taxon>
        <taxon>Bacillati</taxon>
        <taxon>Bacillota</taxon>
        <taxon>Negativicutes</taxon>
        <taxon>Veillonellales</taxon>
        <taxon>Veillonellaceae</taxon>
        <taxon>Megasphaera</taxon>
    </lineage>
</organism>
<dbReference type="InterPro" id="IPR038379">
    <property type="entry name" value="SecE_sf"/>
</dbReference>
<protein>
    <recommendedName>
        <fullName evidence="9">Protein translocase subunit SecE</fullName>
    </recommendedName>
</protein>
<keyword evidence="13" id="KW-1185">Reference proteome</keyword>
<evidence type="ECO:0000256" key="4">
    <source>
        <dbReference type="ARBA" id="ARBA00022692"/>
    </source>
</evidence>
<dbReference type="RefSeq" id="WP_007391502.1">
    <property type="nucleotide sequence ID" value="NZ_ADGP01000013.1"/>
</dbReference>
<dbReference type="InterPro" id="IPR001901">
    <property type="entry name" value="Translocase_SecE/Sec61-g"/>
</dbReference>
<reference evidence="11 13" key="3">
    <citation type="submission" date="2011-04" db="EMBL/GenBank/DDBJ databases">
        <authorList>
            <person name="Harkins D.M."/>
            <person name="Madupu R."/>
            <person name="Durkin A.S."/>
            <person name="Torralba M."/>
            <person name="Methe B."/>
            <person name="Sutton G.G."/>
            <person name="Nelson K.E."/>
        </authorList>
    </citation>
    <scope>NUCLEOTIDE SEQUENCE [LARGE SCALE GENOMIC DNA]</scope>
    <source>
        <strain evidence="11 13">UPII 199-6</strain>
    </source>
</reference>
<reference evidence="12" key="1">
    <citation type="submission" date="2009-12" db="EMBL/GenBank/DDBJ databases">
        <title>Sequence of Clostridiales genomosp. BVAB3 str. UPII9-5.</title>
        <authorList>
            <person name="Madupu R."/>
            <person name="Durkin A.S."/>
            <person name="Torralba M."/>
            <person name="Methe B."/>
            <person name="Sutton G.G."/>
            <person name="Strausberg R.L."/>
            <person name="Nelson K.E."/>
        </authorList>
    </citation>
    <scope>NUCLEOTIDE SEQUENCE [LARGE SCALE GENOMIC DNA]</scope>
    <source>
        <strain evidence="12">28L</strain>
    </source>
</reference>
<evidence type="ECO:0000256" key="9">
    <source>
        <dbReference type="HAMAP-Rule" id="MF_00422"/>
    </source>
</evidence>
<keyword evidence="6 9" id="KW-1133">Transmembrane helix</keyword>
<evidence type="ECO:0000256" key="8">
    <source>
        <dbReference type="ARBA" id="ARBA00023136"/>
    </source>
</evidence>
<dbReference type="PROSITE" id="PS01067">
    <property type="entry name" value="SECE_SEC61G"/>
    <property type="match status" value="1"/>
</dbReference>
<evidence type="ECO:0000313" key="11">
    <source>
        <dbReference type="EMBL" id="EGL39546.1"/>
    </source>
</evidence>
<dbReference type="eggNOG" id="COG0690">
    <property type="taxonomic scope" value="Bacteria"/>
</dbReference>
<dbReference type="GO" id="GO:0065002">
    <property type="term" value="P:intracellular protein transmembrane transport"/>
    <property type="evidence" value="ECO:0007669"/>
    <property type="project" value="UniProtKB-UniRule"/>
</dbReference>
<keyword evidence="2 9" id="KW-0813">Transport</keyword>
<evidence type="ECO:0000313" key="13">
    <source>
        <dbReference type="Proteomes" id="UP000004018"/>
    </source>
</evidence>
<keyword evidence="4 9" id="KW-0812">Transmembrane</keyword>
<dbReference type="AlphaFoldDB" id="D3LTW8"/>
<dbReference type="HAMAP" id="MF_00422">
    <property type="entry name" value="SecE"/>
    <property type="match status" value="1"/>
</dbReference>
<comment type="subunit">
    <text evidence="9">Component of the Sec protein translocase complex. Heterotrimer consisting of SecY, SecE and SecG subunits. The heterotrimers can form oligomers, although 1 heterotrimer is thought to be able to translocate proteins. Interacts with the ribosome. Interacts with SecDF, and other proteins may be involved. Interacts with SecA.</text>
</comment>
<dbReference type="Proteomes" id="UP000003242">
    <property type="component" value="Unassembled WGS sequence"/>
</dbReference>
<gene>
    <name evidence="9 10" type="primary">secE</name>
    <name evidence="10" type="ORF">HMPREF0889_1419</name>
    <name evidence="11" type="ORF">HMPREF1039_1362</name>
</gene>
<sequence>MAISAKKTAQKNKKKPGKSFFQGVKAEMKRVIWPTKRELISYIIMVIVTTIIVMAVMGISDGVFSRIFNLLRIIVG</sequence>
<evidence type="ECO:0000313" key="12">
    <source>
        <dbReference type="Proteomes" id="UP000003242"/>
    </source>
</evidence>
<dbReference type="Gene3D" id="1.20.5.1030">
    <property type="entry name" value="Preprotein translocase secy subunit"/>
    <property type="match status" value="1"/>
</dbReference>
<evidence type="ECO:0000256" key="7">
    <source>
        <dbReference type="ARBA" id="ARBA00023010"/>
    </source>
</evidence>
<evidence type="ECO:0000256" key="3">
    <source>
        <dbReference type="ARBA" id="ARBA00022475"/>
    </source>
</evidence>
<dbReference type="PANTHER" id="PTHR33910">
    <property type="entry name" value="PROTEIN TRANSLOCASE SUBUNIT SECE"/>
    <property type="match status" value="1"/>
</dbReference>
<dbReference type="EMBL" id="ADGP01000013">
    <property type="protein sequence ID" value="EFD94434.1"/>
    <property type="molecule type" value="Genomic_DNA"/>
</dbReference>
<dbReference type="GO" id="GO:0005886">
    <property type="term" value="C:plasma membrane"/>
    <property type="evidence" value="ECO:0007669"/>
    <property type="project" value="UniProtKB-SubCell"/>
</dbReference>
<keyword evidence="7 9" id="KW-0811">Translocation</keyword>
<keyword evidence="3 9" id="KW-1003">Cell membrane</keyword>
<comment type="similarity">
    <text evidence="9">Belongs to the SecE/SEC61-gamma family.</text>
</comment>
<accession>D3LTW8</accession>
<keyword evidence="5 9" id="KW-0653">Protein transport</keyword>
<dbReference type="STRING" id="699218.HMPREF0889_1419"/>
<feature type="transmembrane region" description="Helical" evidence="9">
    <location>
        <begin position="39"/>
        <end position="60"/>
    </location>
</feature>
<evidence type="ECO:0000256" key="5">
    <source>
        <dbReference type="ARBA" id="ARBA00022927"/>
    </source>
</evidence>
<dbReference type="Proteomes" id="UP000004018">
    <property type="component" value="Unassembled WGS sequence"/>
</dbReference>
<name>D3LTW8_9FIRM</name>
<evidence type="ECO:0000313" key="10">
    <source>
        <dbReference type="EMBL" id="EFD94434.1"/>
    </source>
</evidence>
<evidence type="ECO:0000256" key="2">
    <source>
        <dbReference type="ARBA" id="ARBA00022448"/>
    </source>
</evidence>
<dbReference type="Pfam" id="PF00584">
    <property type="entry name" value="SecE"/>
    <property type="match status" value="1"/>
</dbReference>
<dbReference type="GO" id="GO:0009306">
    <property type="term" value="P:protein secretion"/>
    <property type="evidence" value="ECO:0007669"/>
    <property type="project" value="UniProtKB-UniRule"/>
</dbReference>
<dbReference type="EMBL" id="AFIJ01000036">
    <property type="protein sequence ID" value="EGL39546.1"/>
    <property type="molecule type" value="Genomic_DNA"/>
</dbReference>
<dbReference type="GO" id="GO:0043952">
    <property type="term" value="P:protein transport by the Sec complex"/>
    <property type="evidence" value="ECO:0007669"/>
    <property type="project" value="UniProtKB-UniRule"/>
</dbReference>
<evidence type="ECO:0000256" key="6">
    <source>
        <dbReference type="ARBA" id="ARBA00022989"/>
    </source>
</evidence>